<proteinExistence type="predicted"/>
<evidence type="ECO:0000256" key="2">
    <source>
        <dbReference type="ARBA" id="ARBA00023125"/>
    </source>
</evidence>
<dbReference type="GO" id="GO:0043565">
    <property type="term" value="F:sequence-specific DNA binding"/>
    <property type="evidence" value="ECO:0007669"/>
    <property type="project" value="InterPro"/>
</dbReference>
<evidence type="ECO:0000313" key="4">
    <source>
        <dbReference type="EMBL" id="ORA65014.1"/>
    </source>
</evidence>
<dbReference type="RefSeq" id="WP_083033298.1">
    <property type="nucleotide sequence ID" value="NZ_AP022618.1"/>
</dbReference>
<evidence type="ECO:0000256" key="1">
    <source>
        <dbReference type="ARBA" id="ARBA00023015"/>
    </source>
</evidence>
<sequence length="235" mass="25096">MHDTAPTPPRFAVRDGYAVYRGPVTDGPIHRHGAFQIAIAIEGEVAMAGPTGIRYRAPTLLVAPMAPHRIEASPDLLTYYVDPQCAFADTLRTRYDSGINPAPELGALREQDIAAVGATASSQLDPRLISALDLLRNRSAAIPDIAAAVDLSPQRLRALARGQLGMPLARWRVWSRLRRAAEAMRDGASVADAAVTAGFSDQAHLSRQMRDMMGLTPAAVAPLLANLGAQPFTAT</sequence>
<dbReference type="GO" id="GO:0003700">
    <property type="term" value="F:DNA-binding transcription factor activity"/>
    <property type="evidence" value="ECO:0007669"/>
    <property type="project" value="InterPro"/>
</dbReference>
<dbReference type="Pfam" id="PF12833">
    <property type="entry name" value="HTH_18"/>
    <property type="match status" value="1"/>
</dbReference>
<accession>A0A1X0CXV4</accession>
<dbReference type="SUPFAM" id="SSF46689">
    <property type="entry name" value="Homeodomain-like"/>
    <property type="match status" value="1"/>
</dbReference>
<keyword evidence="5" id="KW-1185">Reference proteome</keyword>
<evidence type="ECO:0000313" key="5">
    <source>
        <dbReference type="Proteomes" id="UP000192801"/>
    </source>
</evidence>
<dbReference type="InterPro" id="IPR050204">
    <property type="entry name" value="AraC_XylS_family_regulators"/>
</dbReference>
<name>A0A1X0CXV4_9MYCO</name>
<keyword evidence="2 4" id="KW-0238">DNA-binding</keyword>
<keyword evidence="1" id="KW-0805">Transcription regulation</keyword>
<dbReference type="InterPro" id="IPR018060">
    <property type="entry name" value="HTH_AraC"/>
</dbReference>
<reference evidence="4 5" key="1">
    <citation type="submission" date="2016-12" db="EMBL/GenBank/DDBJ databases">
        <title>The new phylogeny of genus Mycobacterium.</title>
        <authorList>
            <person name="Tortoli E."/>
            <person name="Trovato A."/>
            <person name="Cirillo D.M."/>
        </authorList>
    </citation>
    <scope>NUCLEOTIDE SEQUENCE [LARGE SCALE GENOMIC DNA]</scope>
    <source>
        <strain evidence="4 5">DSM 45130</strain>
    </source>
</reference>
<keyword evidence="3" id="KW-0804">Transcription</keyword>
<dbReference type="InterPro" id="IPR009057">
    <property type="entry name" value="Homeodomain-like_sf"/>
</dbReference>
<dbReference type="STRING" id="444597.BST26_19325"/>
<dbReference type="EMBL" id="MVHS01000069">
    <property type="protein sequence ID" value="ORA65014.1"/>
    <property type="molecule type" value="Genomic_DNA"/>
</dbReference>
<dbReference type="Proteomes" id="UP000192801">
    <property type="component" value="Unassembled WGS sequence"/>
</dbReference>
<dbReference type="Gene3D" id="1.10.10.60">
    <property type="entry name" value="Homeodomain-like"/>
    <property type="match status" value="1"/>
</dbReference>
<comment type="caution">
    <text evidence="4">The sequence shown here is derived from an EMBL/GenBank/DDBJ whole genome shotgun (WGS) entry which is preliminary data.</text>
</comment>
<evidence type="ECO:0000256" key="3">
    <source>
        <dbReference type="ARBA" id="ARBA00023163"/>
    </source>
</evidence>
<dbReference type="PROSITE" id="PS01124">
    <property type="entry name" value="HTH_ARAC_FAMILY_2"/>
    <property type="match status" value="1"/>
</dbReference>
<dbReference type="SMART" id="SM00342">
    <property type="entry name" value="HTH_ARAC"/>
    <property type="match status" value="1"/>
</dbReference>
<organism evidence="4 5">
    <name type="scientific">Mycolicibacterium insubricum</name>
    <dbReference type="NCBI Taxonomy" id="444597"/>
    <lineage>
        <taxon>Bacteria</taxon>
        <taxon>Bacillati</taxon>
        <taxon>Actinomycetota</taxon>
        <taxon>Actinomycetes</taxon>
        <taxon>Mycobacteriales</taxon>
        <taxon>Mycobacteriaceae</taxon>
        <taxon>Mycolicibacterium</taxon>
    </lineage>
</organism>
<gene>
    <name evidence="4" type="ORF">BST26_19325</name>
</gene>
<dbReference type="AlphaFoldDB" id="A0A1X0CXV4"/>
<protein>
    <submittedName>
        <fullName evidence="4">DNA-binding protein</fullName>
    </submittedName>
</protein>
<dbReference type="PANTHER" id="PTHR46796">
    <property type="entry name" value="HTH-TYPE TRANSCRIPTIONAL ACTIVATOR RHAS-RELATED"/>
    <property type="match status" value="1"/>
</dbReference>